<dbReference type="AlphaFoldDB" id="A0A917ZWZ8"/>
<keyword evidence="2" id="KW-1185">Reference proteome</keyword>
<dbReference type="Proteomes" id="UP000641932">
    <property type="component" value="Unassembled WGS sequence"/>
</dbReference>
<reference evidence="1" key="1">
    <citation type="journal article" date="2014" name="Int. J. Syst. Evol. Microbiol.">
        <title>Complete genome sequence of Corynebacterium casei LMG S-19264T (=DSM 44701T), isolated from a smear-ripened cheese.</title>
        <authorList>
            <consortium name="US DOE Joint Genome Institute (JGI-PGF)"/>
            <person name="Walter F."/>
            <person name="Albersmeier A."/>
            <person name="Kalinowski J."/>
            <person name="Ruckert C."/>
        </authorList>
    </citation>
    <scope>NUCLEOTIDE SEQUENCE</scope>
    <source>
        <strain evidence="1">CGMCC 4.7201</strain>
    </source>
</reference>
<gene>
    <name evidence="1" type="ORF">GCM10012280_63690</name>
</gene>
<evidence type="ECO:0000313" key="1">
    <source>
        <dbReference type="EMBL" id="GGO98772.1"/>
    </source>
</evidence>
<protein>
    <submittedName>
        <fullName evidence="1">Uncharacterized protein</fullName>
    </submittedName>
</protein>
<sequence length="158" mass="17105">MLADIIRMNPGHPVLPETSDEATAVAILARAQQDSAEDARLRDLFAARRLRQRPVTEDAMGQRALTHLAALSHACTHTEPLAEQTAQAFARHPHHEIYRSFPACGSLVAARLFAEIGDDPARFTARGLRACAGTAPLTWAWGGSRSVTRRRVCTAGTG</sequence>
<name>A0A917ZWZ8_9ACTN</name>
<comment type="caution">
    <text evidence="1">The sequence shown here is derived from an EMBL/GenBank/DDBJ whole genome shotgun (WGS) entry which is preliminary data.</text>
</comment>
<dbReference type="RefSeq" id="WP_189135314.1">
    <property type="nucleotide sequence ID" value="NZ_BMMS01000040.1"/>
</dbReference>
<reference evidence="1" key="2">
    <citation type="submission" date="2020-09" db="EMBL/GenBank/DDBJ databases">
        <authorList>
            <person name="Sun Q."/>
            <person name="Zhou Y."/>
        </authorList>
    </citation>
    <scope>NUCLEOTIDE SEQUENCE</scope>
    <source>
        <strain evidence="1">CGMCC 4.7201</strain>
    </source>
</reference>
<evidence type="ECO:0000313" key="2">
    <source>
        <dbReference type="Proteomes" id="UP000641932"/>
    </source>
</evidence>
<dbReference type="EMBL" id="BMMS01000040">
    <property type="protein sequence ID" value="GGO98772.1"/>
    <property type="molecule type" value="Genomic_DNA"/>
</dbReference>
<organism evidence="1 2">
    <name type="scientific">Wenjunlia tyrosinilytica</name>
    <dbReference type="NCBI Taxonomy" id="1544741"/>
    <lineage>
        <taxon>Bacteria</taxon>
        <taxon>Bacillati</taxon>
        <taxon>Actinomycetota</taxon>
        <taxon>Actinomycetes</taxon>
        <taxon>Kitasatosporales</taxon>
        <taxon>Streptomycetaceae</taxon>
        <taxon>Wenjunlia</taxon>
    </lineage>
</organism>
<accession>A0A917ZWZ8</accession>
<proteinExistence type="predicted"/>